<evidence type="ECO:0000256" key="1">
    <source>
        <dbReference type="SAM" id="MobiDB-lite"/>
    </source>
</evidence>
<comment type="caution">
    <text evidence="3">The sequence shown here is derived from an EMBL/GenBank/DDBJ whole genome shotgun (WGS) entry which is preliminary data.</text>
</comment>
<accession>A0A2A2WNT7</accession>
<dbReference type="InterPro" id="IPR036866">
    <property type="entry name" value="RibonucZ/Hydroxyglut_hydro"/>
</dbReference>
<name>A0A2A2WNT7_9ACTN</name>
<reference evidence="4" key="1">
    <citation type="submission" date="2017-09" db="EMBL/GenBank/DDBJ databases">
        <authorList>
            <person name="Zhang Y."/>
            <person name="Huang X."/>
            <person name="Liu J."/>
            <person name="Lu L."/>
            <person name="Peng K."/>
        </authorList>
    </citation>
    <scope>NUCLEOTIDE SEQUENCE [LARGE SCALE GENOMIC DNA]</scope>
    <source>
        <strain evidence="4">S-XJ-1</strain>
    </source>
</reference>
<proteinExistence type="predicted"/>
<dbReference type="SMART" id="SM00849">
    <property type="entry name" value="Lactamase_B"/>
    <property type="match status" value="1"/>
</dbReference>
<dbReference type="EMBL" id="NTGA01000019">
    <property type="protein sequence ID" value="PAY22841.1"/>
    <property type="molecule type" value="Genomic_DNA"/>
</dbReference>
<dbReference type="AlphaFoldDB" id="A0A2A2WNT7"/>
<dbReference type="Proteomes" id="UP000218810">
    <property type="component" value="Unassembled WGS sequence"/>
</dbReference>
<dbReference type="Gene3D" id="3.60.15.10">
    <property type="entry name" value="Ribonuclease Z/Hydroxyacylglutathione hydrolase-like"/>
    <property type="match status" value="1"/>
</dbReference>
<evidence type="ECO:0000313" key="4">
    <source>
        <dbReference type="Proteomes" id="UP000218810"/>
    </source>
</evidence>
<dbReference type="Pfam" id="PF12706">
    <property type="entry name" value="Lactamase_B_2"/>
    <property type="match status" value="1"/>
</dbReference>
<keyword evidence="4" id="KW-1185">Reference proteome</keyword>
<organism evidence="3 4">
    <name type="scientific">Dietzia natronolimnaea</name>
    <dbReference type="NCBI Taxonomy" id="161920"/>
    <lineage>
        <taxon>Bacteria</taxon>
        <taxon>Bacillati</taxon>
        <taxon>Actinomycetota</taxon>
        <taxon>Actinomycetes</taxon>
        <taxon>Mycobacteriales</taxon>
        <taxon>Dietziaceae</taxon>
        <taxon>Dietzia</taxon>
    </lineage>
</organism>
<protein>
    <submittedName>
        <fullName evidence="3">Cobalamin biosynthesis protein CobU</fullName>
    </submittedName>
</protein>
<feature type="region of interest" description="Disordered" evidence="1">
    <location>
        <begin position="253"/>
        <end position="291"/>
    </location>
</feature>
<feature type="domain" description="Metallo-beta-lactamase" evidence="2">
    <location>
        <begin position="35"/>
        <end position="206"/>
    </location>
</feature>
<sequence>MEIVLLGTGAADGWPNPFCRCGTCLDALRRGEVRGQTAALVDDELLIDCGPEVPGAASRLGRTLAGVGHLLLTHAHSDHLGPQALLSRSWVAGTGELEVIGPSAALEVCRPWVGPGDPVRFVPVVAGDRIRVGGYDVRVLPARHRVFEDGDAVLYDVTGPDGARVLWATDTGPWPTGWFAAVRGAGYDAVFLEETLGDREEISDAHLGLERFGAMVRSLRSVGAVDDRTDVVAVHLGHHNPPLDQLVPRLREHGARPGKDGKVVWCGPAGPPYPAPVRGGAGRGQTREQDS</sequence>
<evidence type="ECO:0000259" key="2">
    <source>
        <dbReference type="SMART" id="SM00849"/>
    </source>
</evidence>
<gene>
    <name evidence="3" type="ORF">CEY15_10940</name>
</gene>
<evidence type="ECO:0000313" key="3">
    <source>
        <dbReference type="EMBL" id="PAY22841.1"/>
    </source>
</evidence>
<dbReference type="InterPro" id="IPR001279">
    <property type="entry name" value="Metallo-B-lactamas"/>
</dbReference>
<dbReference type="OrthoDB" id="9788370at2"/>
<dbReference type="SUPFAM" id="SSF56281">
    <property type="entry name" value="Metallo-hydrolase/oxidoreductase"/>
    <property type="match status" value="1"/>
</dbReference>
<feature type="compositionally biased region" description="Basic and acidic residues" evidence="1">
    <location>
        <begin position="253"/>
        <end position="262"/>
    </location>
</feature>